<evidence type="ECO:0000259" key="1">
    <source>
        <dbReference type="Pfam" id="PF08279"/>
    </source>
</evidence>
<organism evidence="2 3">
    <name type="scientific">Saliphagus infecundisoli</name>
    <dbReference type="NCBI Taxonomy" id="1849069"/>
    <lineage>
        <taxon>Archaea</taxon>
        <taxon>Methanobacteriati</taxon>
        <taxon>Methanobacteriota</taxon>
        <taxon>Stenosarchaea group</taxon>
        <taxon>Halobacteria</taxon>
        <taxon>Halobacteriales</taxon>
        <taxon>Natrialbaceae</taxon>
        <taxon>Saliphagus</taxon>
    </lineage>
</organism>
<dbReference type="InterPro" id="IPR036388">
    <property type="entry name" value="WH-like_DNA-bd_sf"/>
</dbReference>
<keyword evidence="3" id="KW-1185">Reference proteome</keyword>
<dbReference type="InterPro" id="IPR013196">
    <property type="entry name" value="HTH_11"/>
</dbReference>
<dbReference type="Proteomes" id="UP001595925">
    <property type="component" value="Unassembled WGS sequence"/>
</dbReference>
<protein>
    <submittedName>
        <fullName evidence="2">Helix-turn-helix transcriptional regulator</fullName>
    </submittedName>
</protein>
<feature type="domain" description="Helix-turn-helix type 11" evidence="1">
    <location>
        <begin position="16"/>
        <end position="59"/>
    </location>
</feature>
<accession>A0ABD5QLE8</accession>
<dbReference type="Gene3D" id="1.10.10.10">
    <property type="entry name" value="Winged helix-like DNA-binding domain superfamily/Winged helix DNA-binding domain"/>
    <property type="match status" value="1"/>
</dbReference>
<evidence type="ECO:0000313" key="3">
    <source>
        <dbReference type="Proteomes" id="UP001595925"/>
    </source>
</evidence>
<proteinExistence type="predicted"/>
<name>A0ABD5QLE8_9EURY</name>
<sequence length="82" mass="9474">MQESKQKLAEMPPSSKLVYIVLQHEEALTQKKLAEETRLSKRTIRYALQQLESTGLVEEDIYIRDARQNLYRLSESNCTACG</sequence>
<comment type="caution">
    <text evidence="2">The sequence shown here is derived from an EMBL/GenBank/DDBJ whole genome shotgun (WGS) entry which is preliminary data.</text>
</comment>
<dbReference type="SUPFAM" id="SSF46785">
    <property type="entry name" value="Winged helix' DNA-binding domain"/>
    <property type="match status" value="1"/>
</dbReference>
<reference evidence="2 3" key="1">
    <citation type="journal article" date="2019" name="Int. J. Syst. Evol. Microbiol.">
        <title>The Global Catalogue of Microorganisms (GCM) 10K type strain sequencing project: providing services to taxonomists for standard genome sequencing and annotation.</title>
        <authorList>
            <consortium name="The Broad Institute Genomics Platform"/>
            <consortium name="The Broad Institute Genome Sequencing Center for Infectious Disease"/>
            <person name="Wu L."/>
            <person name="Ma J."/>
        </authorList>
    </citation>
    <scope>NUCLEOTIDE SEQUENCE [LARGE SCALE GENOMIC DNA]</scope>
    <source>
        <strain evidence="2 3">CGMCC 1.15824</strain>
    </source>
</reference>
<dbReference type="EMBL" id="JBHSJG010000075">
    <property type="protein sequence ID" value="MFC4990497.1"/>
    <property type="molecule type" value="Genomic_DNA"/>
</dbReference>
<evidence type="ECO:0000313" key="2">
    <source>
        <dbReference type="EMBL" id="MFC4990497.1"/>
    </source>
</evidence>
<dbReference type="AlphaFoldDB" id="A0ABD5QLE8"/>
<gene>
    <name evidence="2" type="ORF">ACFPFO_22655</name>
</gene>
<dbReference type="InterPro" id="IPR036390">
    <property type="entry name" value="WH_DNA-bd_sf"/>
</dbReference>
<dbReference type="Pfam" id="PF08279">
    <property type="entry name" value="HTH_11"/>
    <property type="match status" value="1"/>
</dbReference>
<dbReference type="RefSeq" id="WP_318247954.1">
    <property type="nucleotide sequence ID" value="NZ_JAIVEF010000033.1"/>
</dbReference>